<comment type="caution">
    <text evidence="2">The sequence shown here is derived from an EMBL/GenBank/DDBJ whole genome shotgun (WGS) entry which is preliminary data.</text>
</comment>
<proteinExistence type="predicted"/>
<dbReference type="Proteomes" id="UP001527925">
    <property type="component" value="Unassembled WGS sequence"/>
</dbReference>
<feature type="compositionally biased region" description="Basic and acidic residues" evidence="1">
    <location>
        <begin position="31"/>
        <end position="41"/>
    </location>
</feature>
<feature type="region of interest" description="Disordered" evidence="1">
    <location>
        <begin position="81"/>
        <end position="152"/>
    </location>
</feature>
<dbReference type="EMBL" id="JADGIZ020000025">
    <property type="protein sequence ID" value="KAL2915305.1"/>
    <property type="molecule type" value="Genomic_DNA"/>
</dbReference>
<evidence type="ECO:0000256" key="1">
    <source>
        <dbReference type="SAM" id="MobiDB-lite"/>
    </source>
</evidence>
<evidence type="ECO:0000313" key="2">
    <source>
        <dbReference type="EMBL" id="KAL2915305.1"/>
    </source>
</evidence>
<feature type="region of interest" description="Disordered" evidence="1">
    <location>
        <begin position="1"/>
        <end position="41"/>
    </location>
</feature>
<name>A0ABR4N768_9FUNG</name>
<evidence type="ECO:0000313" key="3">
    <source>
        <dbReference type="Proteomes" id="UP001527925"/>
    </source>
</evidence>
<gene>
    <name evidence="2" type="ORF">HK105_205170</name>
</gene>
<organism evidence="2 3">
    <name type="scientific">Polyrhizophydium stewartii</name>
    <dbReference type="NCBI Taxonomy" id="2732419"/>
    <lineage>
        <taxon>Eukaryota</taxon>
        <taxon>Fungi</taxon>
        <taxon>Fungi incertae sedis</taxon>
        <taxon>Chytridiomycota</taxon>
        <taxon>Chytridiomycota incertae sedis</taxon>
        <taxon>Chytridiomycetes</taxon>
        <taxon>Rhizophydiales</taxon>
        <taxon>Rhizophydiales incertae sedis</taxon>
        <taxon>Polyrhizophydium</taxon>
    </lineage>
</organism>
<reference evidence="2 3" key="1">
    <citation type="submission" date="2023-09" db="EMBL/GenBank/DDBJ databases">
        <title>Pangenome analysis of Batrachochytrium dendrobatidis and related Chytrids.</title>
        <authorList>
            <person name="Yacoub M.N."/>
            <person name="Stajich J.E."/>
            <person name="James T.Y."/>
        </authorList>
    </citation>
    <scope>NUCLEOTIDE SEQUENCE [LARGE SCALE GENOMIC DNA]</scope>
    <source>
        <strain evidence="2 3">JEL0888</strain>
    </source>
</reference>
<keyword evidence="3" id="KW-1185">Reference proteome</keyword>
<accession>A0ABR4N768</accession>
<sequence length="221" mass="24199">MARHLVGRTLDVQQPSQRLTLPPPAQPDSLPLHEDGNETRRVDALALRIDLSQDLVQDPEKMPTDAQAQDAHTMELDAVSVRSGSDVDERGGGDITAPSHFSRRSASPAPHSPPEQPPSNSLRARELPGGSTHRALASPQPVDEAADAQKPGDLSSHLAHFSAEIAQKLRDLEALLQSNEAFYATIADELDAQRSRIERHGAWIEQRREQLIGQFGVFRRG</sequence>
<protein>
    <submittedName>
        <fullName evidence="2">Uncharacterized protein</fullName>
    </submittedName>
</protein>